<dbReference type="SUPFAM" id="SSF53383">
    <property type="entry name" value="PLP-dependent transferases"/>
    <property type="match status" value="1"/>
</dbReference>
<keyword evidence="1" id="KW-0808">Transferase</keyword>
<dbReference type="BioGRID-ORCS" id="40681">
    <property type="hits" value="0 hits in 1 CRISPR screen"/>
</dbReference>
<dbReference type="PANTHER" id="PTHR12944">
    <property type="entry name" value="SOLUBLE LIVER ANTIGEN/LIVER PANCREAS ANTIGEN"/>
    <property type="match status" value="1"/>
</dbReference>
<dbReference type="VEuPathDB" id="VectorBase:FBgn0037347"/>
<evidence type="ECO:0000313" key="2">
    <source>
        <dbReference type="FlyBase" id="FBgn0037347"/>
    </source>
</evidence>
<dbReference type="AlphaFoldDB" id="A0A0B4KF37"/>
<dbReference type="Proteomes" id="UP000000803">
    <property type="component" value="Chromosome 3R"/>
</dbReference>
<reference evidence="1 3" key="1">
    <citation type="journal article" date="2000" name="Science">
        <title>The genome sequence of Drosophila melanogaster.</title>
        <authorList>
            <person name="Adams M.D."/>
            <person name="Celniker S.E."/>
            <person name="Holt R.A."/>
            <person name="Evans C.A."/>
            <person name="Gocayne J.D."/>
            <person name="Amanatides P.G."/>
            <person name="Scherer S.E."/>
            <person name="Li P.W."/>
            <person name="Hoskins R.A."/>
            <person name="Galle R.F."/>
            <person name="George R.A."/>
            <person name="Lewis S.E."/>
            <person name="Richards S."/>
            <person name="Ashburner M."/>
            <person name="Henderson S.N."/>
            <person name="Sutton G.G."/>
            <person name="Wortman J.R."/>
            <person name="Yandell M.D."/>
            <person name="Zhang Q."/>
            <person name="Chen L.X."/>
            <person name="Brandon R.C."/>
            <person name="Rogers Y.H."/>
            <person name="Blazej R.G."/>
            <person name="Champe M."/>
            <person name="Pfeiffer B.D."/>
            <person name="Wan K.H."/>
            <person name="Doyle C."/>
            <person name="Baxter E.G."/>
            <person name="Helt G."/>
            <person name="Nelson C.R."/>
            <person name="Gabor G.L."/>
            <person name="Abril J.F."/>
            <person name="Agbayani A."/>
            <person name="An H.J."/>
            <person name="Andrews-Pfannkoch C."/>
            <person name="Baldwin D."/>
            <person name="Ballew R.M."/>
            <person name="Basu A."/>
            <person name="Baxendale J."/>
            <person name="Bayraktaroglu L."/>
            <person name="Beasley E.M."/>
            <person name="Beeson K.Y."/>
            <person name="Benos P.V."/>
            <person name="Berman B.P."/>
            <person name="Bhandari D."/>
            <person name="Bolshakov S."/>
            <person name="Borkova D."/>
            <person name="Botchan M.R."/>
            <person name="Bouck J."/>
            <person name="Brokstein P."/>
            <person name="Brottier P."/>
            <person name="Burtis K.C."/>
            <person name="Busam D.A."/>
            <person name="Butler H."/>
            <person name="Cadieu E."/>
            <person name="Center A."/>
            <person name="Chandra I."/>
            <person name="Cherry J.M."/>
            <person name="Cawley S."/>
            <person name="Dahlke C."/>
            <person name="Davenport L.B."/>
            <person name="Davies P."/>
            <person name="de Pablos B."/>
            <person name="Delcher A."/>
            <person name="Deng Z."/>
            <person name="Mays A.D."/>
            <person name="Dew I."/>
            <person name="Dietz S.M."/>
            <person name="Dodson K."/>
            <person name="Doup L.E."/>
            <person name="Downes M."/>
            <person name="Dugan-Rocha S."/>
            <person name="Dunkov B.C."/>
            <person name="Dunn P."/>
            <person name="Durbin K.J."/>
            <person name="Evangelista C.C."/>
            <person name="Ferraz C."/>
            <person name="Ferriera S."/>
            <person name="Fleischmann W."/>
            <person name="Fosler C."/>
            <person name="Gabrielian A.E."/>
            <person name="Garg N.S."/>
            <person name="Gelbart W.M."/>
            <person name="Glasser K."/>
            <person name="Glodek A."/>
            <person name="Gong F."/>
            <person name="Gorrell J.H."/>
            <person name="Gu Z."/>
            <person name="Guan P."/>
            <person name="Harris M."/>
            <person name="Harris N.L."/>
            <person name="Harvey D."/>
            <person name="Heiman T.J."/>
            <person name="Hernandez J.R."/>
            <person name="Houck J."/>
            <person name="Hostin D."/>
            <person name="Houston K.A."/>
            <person name="Howland T.J."/>
            <person name="Wei M.H."/>
            <person name="Ibegwam C."/>
            <person name="Jalali M."/>
            <person name="Kalush F."/>
            <person name="Karpen G.H."/>
            <person name="Ke Z."/>
            <person name="Kennison J.A."/>
            <person name="Ketchum K.A."/>
            <person name="Kimmel B.E."/>
            <person name="Kodira C.D."/>
            <person name="Kraft C."/>
            <person name="Kravitz S."/>
            <person name="Kulp D."/>
            <person name="Lai Z."/>
            <person name="Lasko P."/>
            <person name="Lei Y."/>
            <person name="Levitsky A.A."/>
            <person name="Li J."/>
            <person name="Li Z."/>
            <person name="Liang Y."/>
            <person name="Lin X."/>
            <person name="Liu X."/>
            <person name="Mattei B."/>
            <person name="McIntosh T.C."/>
            <person name="McLeod M.P."/>
            <person name="McPherson D."/>
            <person name="Merkulov G."/>
            <person name="Milshina N.V."/>
            <person name="Mobarry C."/>
            <person name="Morris J."/>
            <person name="Moshrefi A."/>
            <person name="Mount S.M."/>
            <person name="Moy M."/>
            <person name="Murphy B."/>
            <person name="Murphy L."/>
            <person name="Muzny D.M."/>
            <person name="Nelson D.L."/>
            <person name="Nelson D.R."/>
            <person name="Nelson K.A."/>
            <person name="Nixon K."/>
            <person name="Nusskern D.R."/>
            <person name="Pacleb J.M."/>
            <person name="Palazzolo M."/>
            <person name="Pittman G.S."/>
            <person name="Pan S."/>
            <person name="Pollard J."/>
            <person name="Puri V."/>
            <person name="Reese M.G."/>
            <person name="Reinert K."/>
            <person name="Remington K."/>
            <person name="Saunders R.D."/>
            <person name="Scheeler F."/>
            <person name="Shen H."/>
            <person name="Shue B.C."/>
            <person name="Siden-Kiamos I."/>
            <person name="Simpson M."/>
            <person name="Skupski M.P."/>
            <person name="Smith T."/>
            <person name="Spier E."/>
            <person name="Spradling A.C."/>
            <person name="Stapleton M."/>
            <person name="Strong R."/>
            <person name="Sun E."/>
            <person name="Svirskas R."/>
            <person name="Tector C."/>
            <person name="Turner R."/>
            <person name="Venter E."/>
            <person name="Wang A.H."/>
            <person name="Wang X."/>
            <person name="Wang Z.Y."/>
            <person name="Wassarman D.A."/>
            <person name="Weinstock G.M."/>
            <person name="Weissenbach J."/>
            <person name="Williams S.M."/>
            <person name="WoodageT"/>
            <person name="Worley K.C."/>
            <person name="Wu D."/>
            <person name="Yang S."/>
            <person name="Yao Q.A."/>
            <person name="Ye J."/>
            <person name="Yeh R.F."/>
            <person name="Zaveri J.S."/>
            <person name="Zhan M."/>
            <person name="Zhang G."/>
            <person name="Zhao Q."/>
            <person name="Zheng L."/>
            <person name="Zheng X.H."/>
            <person name="Zhong F.N."/>
            <person name="Zhong W."/>
            <person name="Zhou X."/>
            <person name="Zhu S."/>
            <person name="Zhu X."/>
            <person name="Smith H.O."/>
            <person name="Gibbs R.A."/>
            <person name="Myers E.W."/>
            <person name="Rubin G.M."/>
            <person name="Venter J.C."/>
        </authorList>
    </citation>
    <scope>NUCLEOTIDE SEQUENCE [LARGE SCALE GENOMIC DNA]</scope>
    <source>
        <strain evidence="3">Berkeley</strain>
    </source>
</reference>
<dbReference type="KEGG" id="dme:Dmel_CG1427"/>
<dbReference type="Bgee" id="FBgn0037347">
    <property type="expression patterns" value="Expressed in adult oenocyte (Drosophila) in Malpighian tubule and 174 other cell types or tissues"/>
</dbReference>
<dbReference type="RefSeq" id="NP_001262290.1">
    <property type="nucleotide sequence ID" value="NM_001275361.1"/>
</dbReference>
<dbReference type="SMR" id="A0A0B4KF37"/>
<dbReference type="FlyBase" id="FBgn0037347">
    <property type="gene designation" value="SecS"/>
</dbReference>
<dbReference type="GeneID" id="40681"/>
<evidence type="ECO:0000313" key="1">
    <source>
        <dbReference type="EMBL" id="AGB95673.1"/>
    </source>
</evidence>
<name>A0A0B4KF37_DROME</name>
<dbReference type="GO" id="GO:0098621">
    <property type="term" value="F:O-phosphoseryl-tRNA(Sec) selenium transferase activity"/>
    <property type="evidence" value="ECO:0007669"/>
    <property type="project" value="UniProtKB-EC"/>
</dbReference>
<dbReference type="InterPro" id="IPR015421">
    <property type="entry name" value="PyrdxlP-dep_Trfase_major"/>
</dbReference>
<dbReference type="CTD" id="40681"/>
<dbReference type="EC" id="2.9.1.2" evidence="1"/>
<dbReference type="Gene3D" id="3.40.640.10">
    <property type="entry name" value="Type I PLP-dependent aspartate aminotransferase-like (Major domain)"/>
    <property type="match status" value="1"/>
</dbReference>
<accession>A0A0B4KF37</accession>
<dbReference type="EMBL" id="AE014297">
    <property type="protein sequence ID" value="AGB95673.1"/>
    <property type="molecule type" value="Genomic_DNA"/>
</dbReference>
<reference evidence="1 3" key="7">
    <citation type="journal article" date="2007" name="Science">
        <title>The Release 5.1 annotation of Drosophila melanogaster heterochromatin.</title>
        <authorList>
            <person name="Smith C.D."/>
            <person name="Shu S."/>
            <person name="Mungall C.J."/>
            <person name="Karpen G.H."/>
        </authorList>
    </citation>
    <scope>NUCLEOTIDE SEQUENCE [LARGE SCALE GENOMIC DNA]</scope>
    <source>
        <strain evidence="3">Berkeley</strain>
    </source>
</reference>
<organism evidence="1 3">
    <name type="scientific">Drosophila melanogaster</name>
    <name type="common">Fruit fly</name>
    <dbReference type="NCBI Taxonomy" id="7227"/>
    <lineage>
        <taxon>Eukaryota</taxon>
        <taxon>Metazoa</taxon>
        <taxon>Ecdysozoa</taxon>
        <taxon>Arthropoda</taxon>
        <taxon>Hexapoda</taxon>
        <taxon>Insecta</taxon>
        <taxon>Pterygota</taxon>
        <taxon>Neoptera</taxon>
        <taxon>Endopterygota</taxon>
        <taxon>Diptera</taxon>
        <taxon>Brachycera</taxon>
        <taxon>Muscomorpha</taxon>
        <taxon>Ephydroidea</taxon>
        <taxon>Drosophilidae</taxon>
        <taxon>Drosophila</taxon>
        <taxon>Sophophora</taxon>
    </lineage>
</organism>
<dbReference type="ExpressionAtlas" id="A0A0B4KF37">
    <property type="expression patterns" value="baseline and differential"/>
</dbReference>
<reference evidence="1 3" key="8">
    <citation type="journal article" date="2007" name="Science">
        <title>Sequence finishing and mapping of Drosophila melanogaster heterochromatin.</title>
        <authorList>
            <person name="Hoskins R.A."/>
            <person name="Carlson J.W."/>
            <person name="Kennedy C."/>
            <person name="Acevedo D."/>
            <person name="Evans-Holm M."/>
            <person name="Frise E."/>
            <person name="Wan K.H."/>
            <person name="Park S."/>
            <person name="Mendez-Lago M."/>
            <person name="Rossi F."/>
            <person name="Villasante A."/>
            <person name="Dimitri P."/>
            <person name="Karpen G.H."/>
            <person name="Celniker S.E."/>
        </authorList>
    </citation>
    <scope>NUCLEOTIDE SEQUENCE [LARGE SCALE GENOMIC DNA]</scope>
    <source>
        <strain evidence="3">Berkeley</strain>
    </source>
</reference>
<dbReference type="DNASU" id="40681"/>
<reference evidence="1 3" key="11">
    <citation type="journal article" date="2015" name="Genome Res.">
        <title>The Release 6 reference sequence of the Drosophila melanogaster genome.</title>
        <authorList>
            <person name="Hoskins R.A."/>
            <person name="Carlson J.W."/>
            <person name="Wan K.H."/>
            <person name="Park S."/>
            <person name="Mendez I."/>
            <person name="Galle S.E."/>
            <person name="Booth B.W."/>
            <person name="Pfeiffer B.D."/>
            <person name="George R.A."/>
            <person name="Svirskas R."/>
            <person name="Krzywinski M."/>
            <person name="Schein J."/>
            <person name="Accardo M.C."/>
            <person name="Damia E."/>
            <person name="Messina G."/>
            <person name="Mendez-Lago M."/>
            <person name="de Pablos B."/>
            <person name="Demakova O.V."/>
            <person name="Andreyeva E.N."/>
            <person name="Boldyreva L.V."/>
            <person name="Marra M."/>
            <person name="Carvalho A.B."/>
            <person name="Dimitri P."/>
            <person name="Villasante A."/>
            <person name="Zhimulev I.F."/>
            <person name="Rubin G.M."/>
            <person name="Karpen G.H."/>
            <person name="Celniker S.E."/>
        </authorList>
    </citation>
    <scope>NUCLEOTIDE SEQUENCE [LARGE SCALE GENOMIC DNA]</scope>
    <source>
        <strain evidence="3">Berkeley</strain>
    </source>
</reference>
<dbReference type="GO" id="GO:0001717">
    <property type="term" value="P:conversion of seryl-tRNAsec to selenocys-tRNAsec"/>
    <property type="evidence" value="ECO:0007669"/>
    <property type="project" value="InterPro"/>
</dbReference>
<keyword evidence="3" id="KW-1185">Reference proteome</keyword>
<reference evidence="1 3" key="2">
    <citation type="journal article" date="2002" name="Genome Biol.">
        <title>Finishing a whole-genome shotgun: release 3 of the Drosophila melanogaster euchromatic genome sequence.</title>
        <authorList>
            <person name="Celniker S.E."/>
            <person name="Wheeler D.A."/>
            <person name="Kronmiller B."/>
            <person name="Carlson J.W."/>
            <person name="Halpern A."/>
            <person name="Patel S."/>
            <person name="Adams M."/>
            <person name="Champe M."/>
            <person name="Dugan S.P."/>
            <person name="Frise E."/>
            <person name="Hodgson A."/>
            <person name="George R.A."/>
            <person name="Hoskins R.A."/>
            <person name="Laverty T."/>
            <person name="Muzny D.M."/>
            <person name="Nelson C.R."/>
            <person name="Pacleb J.M."/>
            <person name="Park S."/>
            <person name="Pfeiffer B.D."/>
            <person name="Richards S."/>
            <person name="Sodergren E.J."/>
            <person name="Svirskas R."/>
            <person name="Tabor P.E."/>
            <person name="Wan K."/>
            <person name="Stapleton M."/>
            <person name="Sutton G.G."/>
            <person name="Venter C."/>
            <person name="Weinstock G."/>
            <person name="Scherer S.E."/>
            <person name="Myers E.W."/>
            <person name="Gibbs R.A."/>
            <person name="Rubin G.M."/>
        </authorList>
    </citation>
    <scope>NUCLEOTIDE SEQUENCE [LARGE SCALE GENOMIC DNA]</scope>
    <source>
        <strain evidence="3">Berkeley</strain>
    </source>
</reference>
<reference evidence="1 3" key="4">
    <citation type="journal article" date="2002" name="Genome Biol.">
        <title>The transposable elements of the Drosophila melanogaster euchromatin: a genomics perspective.</title>
        <authorList>
            <person name="Kaminker J.S."/>
            <person name="Bergman C.M."/>
            <person name="Kronmiller B."/>
            <person name="Carlson J."/>
            <person name="Svirskas R."/>
            <person name="Patel S."/>
            <person name="Frise E."/>
            <person name="Wheeler D.A."/>
            <person name="Lewis S.E."/>
            <person name="Rubin G.M."/>
            <person name="Ashburner M."/>
            <person name="Celniker S.E."/>
        </authorList>
    </citation>
    <scope>NUCLEOTIDE SEQUENCE [LARGE SCALE GENOMIC DNA]</scope>
    <source>
        <strain evidence="3">Berkeley</strain>
    </source>
</reference>
<reference evidence="1 3" key="5">
    <citation type="journal article" date="2002" name="Genome Biol.">
        <title>Heterochromatic sequences in a Drosophila whole-genome shotgun assembly.</title>
        <authorList>
            <person name="Hoskins R.A."/>
            <person name="Smith C.D."/>
            <person name="Carlson J.W."/>
            <person name="Carvalho A.B."/>
            <person name="Halpern A."/>
            <person name="Kaminker J.S."/>
            <person name="Kennedy C."/>
            <person name="Mungall C.J."/>
            <person name="Sullivan B.A."/>
            <person name="Sutton G.G."/>
            <person name="Yasuhara J.C."/>
            <person name="Wakimoto B.T."/>
            <person name="Myers E.W."/>
            <person name="Celniker S.E."/>
            <person name="Rubin G.M."/>
            <person name="Karpen G.H."/>
        </authorList>
    </citation>
    <scope>NUCLEOTIDE SEQUENCE [LARGE SCALE GENOMIC DNA]</scope>
    <source>
        <strain evidence="3">Berkeley</strain>
    </source>
</reference>
<dbReference type="OrthoDB" id="10263545at2759"/>
<dbReference type="PANTHER" id="PTHR12944:SF2">
    <property type="entry name" value="O-PHOSPHOSERYL-TRNA(SEC) SELENIUM TRANSFERASE"/>
    <property type="match status" value="1"/>
</dbReference>
<dbReference type="AGR" id="FB:FBgn0037347"/>
<dbReference type="InterPro" id="IPR019872">
    <property type="entry name" value="Sec-tRNA_Se_transferase"/>
</dbReference>
<dbReference type="EC" id="2.9.1.-" evidence="1"/>
<gene>
    <name evidence="1 2" type="primary">SecS</name>
    <name evidence="1" type="synonym">Dmel\CG1427</name>
    <name evidence="1 2" type="ORF">CG1427</name>
    <name evidence="1" type="ORF">Dmel_CG1427</name>
</gene>
<dbReference type="EC" id="2.-.-.-" evidence="1"/>
<reference evidence="1 3" key="6">
    <citation type="journal article" date="2005" name="PLoS Comput. Biol.">
        <title>Combined evidence annotation of transposable elements in genome sequences.</title>
        <authorList>
            <person name="Quesneville H."/>
            <person name="Bergman C.M."/>
            <person name="Andrieu O."/>
            <person name="Autard D."/>
            <person name="Nouaud D."/>
            <person name="Ashburner M."/>
            <person name="Anxolabehere D."/>
        </authorList>
    </citation>
    <scope>NUCLEOTIDE SEQUENCE [LARGE SCALE GENOMIC DNA]</scope>
    <source>
        <strain evidence="3">Berkeley</strain>
    </source>
</reference>
<proteinExistence type="predicted"/>
<reference evidence="1 3" key="3">
    <citation type="journal article" date="2002" name="Genome Biol.">
        <title>Annotation of the Drosophila melanogaster euchromatic genome: a systematic review.</title>
        <authorList>
            <person name="Misra S."/>
            <person name="Crosby M.A."/>
            <person name="Mungall C.J."/>
            <person name="Matthews B.B."/>
            <person name="Campbell K.S."/>
            <person name="Hradecky P."/>
            <person name="Huang Y."/>
            <person name="Kaminker J.S."/>
            <person name="Millburn G.H."/>
            <person name="Prochnik S.E."/>
            <person name="Smith C.D."/>
            <person name="Tupy J.L."/>
            <person name="Whitfied E.J."/>
            <person name="Bayraktaroglu L."/>
            <person name="Berman B.P."/>
            <person name="Bettencourt B.R."/>
            <person name="Celniker S.E."/>
            <person name="de Grey A.D."/>
            <person name="Drysdale R.A."/>
            <person name="Harris N.L."/>
            <person name="Richter J."/>
            <person name="Russo S."/>
            <person name="Schroeder A.J."/>
            <person name="Shu S.Q."/>
            <person name="Stapleton M."/>
            <person name="Yamada C."/>
            <person name="Ashburner M."/>
            <person name="Gelbart W.M."/>
            <person name="Rubin G.M."/>
            <person name="Lewis S.E."/>
        </authorList>
    </citation>
    <scope>GENOME REANNOTATION</scope>
    <source>
        <strain evidence="3">Berkeley</strain>
    </source>
</reference>
<reference evidence="1 3" key="10">
    <citation type="journal article" date="2015" name="G3 (Bethesda)">
        <title>Gene Model Annotations for Drosophila melanogaster: The Rule-Benders.</title>
        <authorList>
            <consortium name="FlyBase Consortium"/>
            <person name="Crosby M.A."/>
            <person name="Gramates L.S."/>
            <person name="Dos Santos G."/>
            <person name="Matthews B.B."/>
            <person name="St Pierre S.E."/>
            <person name="Zhou P."/>
            <person name="Schroeder A.J."/>
            <person name="Falls K."/>
            <person name="Emmert D.B."/>
            <person name="Russo S.M."/>
            <person name="Gelbart W.M."/>
            <person name="null"/>
        </authorList>
    </citation>
    <scope>NUCLEOTIDE SEQUENCE [LARGE SCALE GENOMIC DNA]</scope>
    <source>
        <strain evidence="3">Berkeley</strain>
    </source>
</reference>
<protein>
    <submittedName>
        <fullName evidence="1">Sec synthetase, isoform E</fullName>
        <ecNumber evidence="1">2.-.-.-</ecNumber>
        <ecNumber evidence="1">2.9.1.-</ecNumber>
        <ecNumber evidence="1">2.9.1.2</ecNumber>
    </submittedName>
</protein>
<reference evidence="1 3" key="9">
    <citation type="journal article" date="2015" name="G3 (Bethesda)">
        <title>Gene Model Annotations for Drosophila melanogaster: Impact of High-Throughput Data.</title>
        <authorList>
            <consortium name="FlyBase Consortium"/>
            <person name="Matthews B.B."/>
            <person name="Dos Santos G."/>
            <person name="Crosby M.A."/>
            <person name="Emmert D.B."/>
            <person name="St Pierre S.E."/>
            <person name="Gramates L.S."/>
            <person name="Zhou P."/>
            <person name="Schroeder A.J."/>
            <person name="Falls K."/>
            <person name="Strelets V."/>
            <person name="Russo S.M."/>
            <person name="Gelbart W.M."/>
            <person name="null"/>
        </authorList>
    </citation>
    <scope>NUCLEOTIDE SEQUENCE [LARGE SCALE GENOMIC DNA]</scope>
    <source>
        <strain evidence="3">Berkeley</strain>
    </source>
</reference>
<sequence length="86" mass="10012">MNFEQVNIPEKLVPDNYLQLGLAAQRSKQRSFKELLEKRKLPKNGWSDERIEELVHMLASLDSNNYPHKVGLGEREARIACNLETY</sequence>
<evidence type="ECO:0000313" key="3">
    <source>
        <dbReference type="Proteomes" id="UP000000803"/>
    </source>
</evidence>
<dbReference type="InterPro" id="IPR015424">
    <property type="entry name" value="PyrdxlP-dep_Trfase"/>
</dbReference>